<proteinExistence type="predicted"/>
<comment type="caution">
    <text evidence="1">The sequence shown here is derived from an EMBL/GenBank/DDBJ whole genome shotgun (WGS) entry which is preliminary data.</text>
</comment>
<name>A0ABX0Y701_9ACTN</name>
<dbReference type="RefSeq" id="WP_167928707.1">
    <property type="nucleotide sequence ID" value="NZ_JAATVY010000037.1"/>
</dbReference>
<gene>
    <name evidence="1" type="ORF">HC031_29420</name>
</gene>
<evidence type="ECO:0000313" key="2">
    <source>
        <dbReference type="Proteomes" id="UP000722989"/>
    </source>
</evidence>
<dbReference type="Proteomes" id="UP000722989">
    <property type="component" value="Unassembled WGS sequence"/>
</dbReference>
<organism evidence="1 2">
    <name type="scientific">Planosporangium thailandense</name>
    <dbReference type="NCBI Taxonomy" id="765197"/>
    <lineage>
        <taxon>Bacteria</taxon>
        <taxon>Bacillati</taxon>
        <taxon>Actinomycetota</taxon>
        <taxon>Actinomycetes</taxon>
        <taxon>Micromonosporales</taxon>
        <taxon>Micromonosporaceae</taxon>
        <taxon>Planosporangium</taxon>
    </lineage>
</organism>
<keyword evidence="2" id="KW-1185">Reference proteome</keyword>
<reference evidence="1 2" key="1">
    <citation type="submission" date="2020-03" db="EMBL/GenBank/DDBJ databases">
        <title>WGS of the type strain of Planosporangium spp.</title>
        <authorList>
            <person name="Thawai C."/>
        </authorList>
    </citation>
    <scope>NUCLEOTIDE SEQUENCE [LARGE SCALE GENOMIC DNA]</scope>
    <source>
        <strain evidence="1 2">TBRC 5610</strain>
    </source>
</reference>
<accession>A0ABX0Y701</accession>
<evidence type="ECO:0000313" key="1">
    <source>
        <dbReference type="EMBL" id="NJC73803.1"/>
    </source>
</evidence>
<protein>
    <submittedName>
        <fullName evidence="1">Uncharacterized protein</fullName>
    </submittedName>
</protein>
<dbReference type="EMBL" id="JAATVY010000037">
    <property type="protein sequence ID" value="NJC73803.1"/>
    <property type="molecule type" value="Genomic_DNA"/>
</dbReference>
<sequence length="157" mass="17315">MTHVTHWSTVIRRQAGRIMIVLLALGFIAAVGWRFAGSADAKSNYAVPQDGKIESKLGVRITQAALVGDGGLVEIRYTVLDNQRASAFQSDVQHPPLLKNEKSGKTAWRTALMRQGHELRPGQTYFILYENNHNAIKRGDKIEISTGSGKLAHVPVR</sequence>